<dbReference type="GO" id="GO:0030414">
    <property type="term" value="F:peptidase inhibitor activity"/>
    <property type="evidence" value="ECO:0007669"/>
    <property type="project" value="InterPro"/>
</dbReference>
<organism evidence="3 4">
    <name type="scientific">Cyprinus carpio carpio</name>
    <dbReference type="NCBI Taxonomy" id="630221"/>
    <lineage>
        <taxon>Eukaryota</taxon>
        <taxon>Metazoa</taxon>
        <taxon>Chordata</taxon>
        <taxon>Craniata</taxon>
        <taxon>Vertebrata</taxon>
        <taxon>Euteleostomi</taxon>
        <taxon>Actinopterygii</taxon>
        <taxon>Neopterygii</taxon>
        <taxon>Teleostei</taxon>
        <taxon>Ostariophysi</taxon>
        <taxon>Cypriniformes</taxon>
        <taxon>Cyprinidae</taxon>
        <taxon>Cyprininae</taxon>
        <taxon>Cyprinus</taxon>
    </lineage>
</organism>
<keyword evidence="1" id="KW-0812">Transmembrane</keyword>
<keyword evidence="1" id="KW-1133">Transmembrane helix</keyword>
<evidence type="ECO:0000313" key="3">
    <source>
        <dbReference type="Ensembl" id="ENSCCRP00000161942.1"/>
    </source>
</evidence>
<dbReference type="PROSITE" id="PS51390">
    <property type="entry name" value="WAP"/>
    <property type="match status" value="1"/>
</dbReference>
<dbReference type="GO" id="GO:0005576">
    <property type="term" value="C:extracellular region"/>
    <property type="evidence" value="ECO:0007669"/>
    <property type="project" value="InterPro"/>
</dbReference>
<reference evidence="3" key="1">
    <citation type="submission" date="2025-08" db="UniProtKB">
        <authorList>
            <consortium name="Ensembl"/>
        </authorList>
    </citation>
    <scope>IDENTIFICATION</scope>
</reference>
<dbReference type="Ensembl" id="ENSCCRT00000161234.1">
    <property type="protein sequence ID" value="ENSCCRP00000161942.1"/>
    <property type="gene ID" value="ENSCCRG00000079176.1"/>
</dbReference>
<reference evidence="3" key="2">
    <citation type="submission" date="2025-09" db="UniProtKB">
        <authorList>
            <consortium name="Ensembl"/>
        </authorList>
    </citation>
    <scope>IDENTIFICATION</scope>
</reference>
<accession>A0A9J8BWZ5</accession>
<evidence type="ECO:0000259" key="2">
    <source>
        <dbReference type="PROSITE" id="PS51390"/>
    </source>
</evidence>
<dbReference type="SMART" id="SM00217">
    <property type="entry name" value="WAP"/>
    <property type="match status" value="1"/>
</dbReference>
<dbReference type="Pfam" id="PF00095">
    <property type="entry name" value="WAP"/>
    <property type="match status" value="1"/>
</dbReference>
<dbReference type="Proteomes" id="UP001108240">
    <property type="component" value="Unplaced"/>
</dbReference>
<evidence type="ECO:0000256" key="1">
    <source>
        <dbReference type="SAM" id="Phobius"/>
    </source>
</evidence>
<keyword evidence="1" id="KW-0472">Membrane</keyword>
<feature type="transmembrane region" description="Helical" evidence="1">
    <location>
        <begin position="7"/>
        <end position="24"/>
    </location>
</feature>
<evidence type="ECO:0000313" key="4">
    <source>
        <dbReference type="Proteomes" id="UP001108240"/>
    </source>
</evidence>
<name>A0A9J8BWZ5_CYPCA</name>
<keyword evidence="4" id="KW-1185">Reference proteome</keyword>
<sequence>TGGRMTARVYFSLIAVFIVSVWMPEHNSLGGFCPARLSSRAVPSRCSSDEDCPGGHKCCRFDCGPVCVLPVFSEFQLIMDARTKKIPHVRIEFNKF</sequence>
<dbReference type="AlphaFoldDB" id="A0A9J8BWZ5"/>
<dbReference type="InterPro" id="IPR036645">
    <property type="entry name" value="Elafin-like_sf"/>
</dbReference>
<feature type="domain" description="WAP" evidence="2">
    <location>
        <begin position="26"/>
        <end position="71"/>
    </location>
</feature>
<dbReference type="SUPFAM" id="SSF57256">
    <property type="entry name" value="Elafin-like"/>
    <property type="match status" value="1"/>
</dbReference>
<dbReference type="InterPro" id="IPR008197">
    <property type="entry name" value="WAP_dom"/>
</dbReference>
<dbReference type="Gene3D" id="4.10.75.10">
    <property type="entry name" value="Elafin-like"/>
    <property type="match status" value="1"/>
</dbReference>
<protein>
    <recommendedName>
        <fullName evidence="2">WAP domain-containing protein</fullName>
    </recommendedName>
</protein>
<proteinExistence type="predicted"/>